<name>G3JTD7_CORMM</name>
<dbReference type="GO" id="GO:0016491">
    <property type="term" value="F:oxidoreductase activity"/>
    <property type="evidence" value="ECO:0007669"/>
    <property type="project" value="InterPro"/>
</dbReference>
<dbReference type="InterPro" id="IPR006694">
    <property type="entry name" value="Fatty_acid_hydroxylase"/>
</dbReference>
<dbReference type="Proteomes" id="UP000001610">
    <property type="component" value="Unassembled WGS sequence"/>
</dbReference>
<evidence type="ECO:0000313" key="8">
    <source>
        <dbReference type="Proteomes" id="UP000001610"/>
    </source>
</evidence>
<evidence type="ECO:0000256" key="5">
    <source>
        <dbReference type="SAM" id="Phobius"/>
    </source>
</evidence>
<accession>G3JTD7</accession>
<dbReference type="GO" id="GO:0008610">
    <property type="term" value="P:lipid biosynthetic process"/>
    <property type="evidence" value="ECO:0007669"/>
    <property type="project" value="InterPro"/>
</dbReference>
<dbReference type="InterPro" id="IPR050307">
    <property type="entry name" value="Sterol_Desaturase_Related"/>
</dbReference>
<dbReference type="InParanoid" id="G3JTD7"/>
<evidence type="ECO:0000256" key="2">
    <source>
        <dbReference type="ARBA" id="ARBA00022692"/>
    </source>
</evidence>
<dbReference type="KEGG" id="cmt:CCM_08327"/>
<dbReference type="GO" id="GO:0016020">
    <property type="term" value="C:membrane"/>
    <property type="evidence" value="ECO:0007669"/>
    <property type="project" value="UniProtKB-SubCell"/>
</dbReference>
<evidence type="ECO:0000313" key="7">
    <source>
        <dbReference type="EMBL" id="EGX88284.1"/>
    </source>
</evidence>
<gene>
    <name evidence="7" type="ORF">CCM_08327</name>
</gene>
<dbReference type="RefSeq" id="XP_006673529.1">
    <property type="nucleotide sequence ID" value="XM_006673466.1"/>
</dbReference>
<dbReference type="EMBL" id="JH126405">
    <property type="protein sequence ID" value="EGX88284.1"/>
    <property type="molecule type" value="Genomic_DNA"/>
</dbReference>
<feature type="transmembrane region" description="Helical" evidence="5">
    <location>
        <begin position="179"/>
        <end position="199"/>
    </location>
</feature>
<protein>
    <submittedName>
        <fullName evidence="7">Fatty acid hydroxylase</fullName>
    </submittedName>
</protein>
<dbReference type="GO" id="GO:0005506">
    <property type="term" value="F:iron ion binding"/>
    <property type="evidence" value="ECO:0007669"/>
    <property type="project" value="InterPro"/>
</dbReference>
<evidence type="ECO:0000256" key="1">
    <source>
        <dbReference type="ARBA" id="ARBA00004370"/>
    </source>
</evidence>
<dbReference type="STRING" id="983644.G3JTD7"/>
<dbReference type="eggNOG" id="ENOG502RXPC">
    <property type="taxonomic scope" value="Eukaryota"/>
</dbReference>
<evidence type="ECO:0000256" key="4">
    <source>
        <dbReference type="ARBA" id="ARBA00023136"/>
    </source>
</evidence>
<dbReference type="OMA" id="FYEWHIC"/>
<keyword evidence="8" id="KW-1185">Reference proteome</keyword>
<sequence>MATETIPATSNVKLNKDSMRSTWRTWDKSQHRFAHQALTRADVFHNDPHRAIPVHAKTDPVPYLPQWAMQRWIVTHAAGPLLLHQLFVSATGANIGRLGALAAYYVSSRWFMTRLLRNMREMGHRYGHLDGDVHARDEVPDNGVGKTLLSVVLASVVRAVMFNVLTWDNDVAPGDARWLWMPLIIGVYGIVLDFWFYWYHRLMHDSASLWQFHRTHHLTKHPVALLTLYADGVQEVGDIVVIPLLTFLTLKATGVSLNFYEWYACNIYLNFAESLGHSGLRIMAYVPNPLTPVLKLFGAELAIEDHDLHHRRGWKSSFNYGKQTRLWDRVFGTCTTRVECLPDNIDYKNQAKVDSKEILLESFN</sequence>
<feature type="domain" description="Fatty acid hydroxylase" evidence="6">
    <location>
        <begin position="187"/>
        <end position="333"/>
    </location>
</feature>
<keyword evidence="3 5" id="KW-1133">Transmembrane helix</keyword>
<dbReference type="AlphaFoldDB" id="G3JTD7"/>
<evidence type="ECO:0000256" key="3">
    <source>
        <dbReference type="ARBA" id="ARBA00022989"/>
    </source>
</evidence>
<organism evidence="7 8">
    <name type="scientific">Cordyceps militaris (strain CM01)</name>
    <name type="common">Caterpillar fungus</name>
    <dbReference type="NCBI Taxonomy" id="983644"/>
    <lineage>
        <taxon>Eukaryota</taxon>
        <taxon>Fungi</taxon>
        <taxon>Dikarya</taxon>
        <taxon>Ascomycota</taxon>
        <taxon>Pezizomycotina</taxon>
        <taxon>Sordariomycetes</taxon>
        <taxon>Hypocreomycetidae</taxon>
        <taxon>Hypocreales</taxon>
        <taxon>Cordycipitaceae</taxon>
        <taxon>Cordyceps</taxon>
    </lineage>
</organism>
<dbReference type="GeneID" id="18170335"/>
<dbReference type="VEuPathDB" id="FungiDB:CCM_08327"/>
<feature type="transmembrane region" description="Helical" evidence="5">
    <location>
        <begin position="148"/>
        <end position="167"/>
    </location>
</feature>
<proteinExistence type="predicted"/>
<evidence type="ECO:0000259" key="6">
    <source>
        <dbReference type="Pfam" id="PF04116"/>
    </source>
</evidence>
<comment type="subcellular location">
    <subcellularLocation>
        <location evidence="1">Membrane</location>
    </subcellularLocation>
</comment>
<dbReference type="PANTHER" id="PTHR11863">
    <property type="entry name" value="STEROL DESATURASE"/>
    <property type="match status" value="1"/>
</dbReference>
<keyword evidence="2 5" id="KW-0812">Transmembrane</keyword>
<dbReference type="HOGENOM" id="CLU_041178_0_0_1"/>
<dbReference type="Pfam" id="PF04116">
    <property type="entry name" value="FA_hydroxylase"/>
    <property type="match status" value="1"/>
</dbReference>
<dbReference type="OrthoDB" id="6354873at2759"/>
<reference evidence="7 8" key="1">
    <citation type="journal article" date="2011" name="Genome Biol.">
        <title>Genome sequence of the insect pathogenic fungus Cordyceps militaris, a valued traditional Chinese medicine.</title>
        <authorList>
            <person name="Zheng P."/>
            <person name="Xia Y."/>
            <person name="Xiao G."/>
            <person name="Xiong C."/>
            <person name="Hu X."/>
            <person name="Zhang S."/>
            <person name="Zheng H."/>
            <person name="Huang Y."/>
            <person name="Zhou Y."/>
            <person name="Wang S."/>
            <person name="Zhao G.P."/>
            <person name="Liu X."/>
            <person name="St Leger R.J."/>
            <person name="Wang C."/>
        </authorList>
    </citation>
    <scope>NUCLEOTIDE SEQUENCE [LARGE SCALE GENOMIC DNA]</scope>
    <source>
        <strain evidence="7 8">CM01</strain>
    </source>
</reference>
<keyword evidence="4 5" id="KW-0472">Membrane</keyword>